<organism evidence="1 2">
    <name type="scientific">Peronospora destructor</name>
    <dbReference type="NCBI Taxonomy" id="86335"/>
    <lineage>
        <taxon>Eukaryota</taxon>
        <taxon>Sar</taxon>
        <taxon>Stramenopiles</taxon>
        <taxon>Oomycota</taxon>
        <taxon>Peronosporomycetes</taxon>
        <taxon>Peronosporales</taxon>
        <taxon>Peronosporaceae</taxon>
        <taxon>Peronospora</taxon>
    </lineage>
</organism>
<keyword evidence="2" id="KW-1185">Reference proteome</keyword>
<comment type="caution">
    <text evidence="1">The sequence shown here is derived from an EMBL/GenBank/DDBJ whole genome shotgun (WGS) entry which is preliminary data.</text>
</comment>
<dbReference type="EMBL" id="CANTFM010000089">
    <property type="protein sequence ID" value="CAI5710931.1"/>
    <property type="molecule type" value="Genomic_DNA"/>
</dbReference>
<proteinExistence type="predicted"/>
<reference evidence="1" key="1">
    <citation type="submission" date="2022-12" db="EMBL/GenBank/DDBJ databases">
        <authorList>
            <person name="Webb A."/>
        </authorList>
    </citation>
    <scope>NUCLEOTIDE SEQUENCE</scope>
    <source>
        <strain evidence="1">Pd1</strain>
    </source>
</reference>
<evidence type="ECO:0000313" key="2">
    <source>
        <dbReference type="Proteomes" id="UP001162029"/>
    </source>
</evidence>
<dbReference type="Proteomes" id="UP001162029">
    <property type="component" value="Unassembled WGS sequence"/>
</dbReference>
<gene>
    <name evidence="1" type="ORF">PDE001_LOCUS531</name>
</gene>
<dbReference type="AlphaFoldDB" id="A0AAV0T302"/>
<accession>A0AAV0T302</accession>
<name>A0AAV0T302_9STRA</name>
<sequence length="73" mass="7714">MLQRLSSASKPGADTCFLANSYAVPSTGRPYVVVQKKCELGNKAALEEATGARSIDDGLQLQMCIDVAAHVNC</sequence>
<protein>
    <submittedName>
        <fullName evidence="1">Uncharacterized protein</fullName>
    </submittedName>
</protein>
<evidence type="ECO:0000313" key="1">
    <source>
        <dbReference type="EMBL" id="CAI5710931.1"/>
    </source>
</evidence>